<feature type="transmembrane region" description="Helical" evidence="1">
    <location>
        <begin position="164"/>
        <end position="184"/>
    </location>
</feature>
<reference evidence="3 4" key="1">
    <citation type="submission" date="2018-05" db="EMBL/GenBank/DDBJ databases">
        <title>Genomic Encyclopedia of Archaeal and Bacterial Type Strains, Phase II (KMG-II): from individual species to whole genera.</title>
        <authorList>
            <person name="Goeker M."/>
        </authorList>
    </citation>
    <scope>NUCLEOTIDE SEQUENCE [LARGE SCALE GENOMIC DNA]</scope>
    <source>
        <strain evidence="3 4">DSM 22214</strain>
    </source>
</reference>
<sequence length="434" mass="47136">MENLSQKLFNFITLKKQSPLSAMWVLFFVAAFITALIKWANPDIPQEQKNELFKVIVDGMFDSAEIAVMKIALPLAGVMTFFMGLLTVGEKAGAIGFLARIVGPFFSKLFPEVPANHPASGQMIMNFSANMLGLDNAATPFGLKAMQSLQDLNPNKEVASNAQIMFLVLHSAGPVLIPLSIMAQRSIYKAEDPSDIFIPCLIATYFATLTGLIFVAIKQKINLFDKVVMSWLGGITAFVGFVLWYFSSLPQEEVQSTSKIVSNIILYGFVLAFILGAVWKKVDIFDAFIEGAKGGFETSVKIIPYLVAMLVAISCLRNAGTLDLIVGVIKDGVALLGIDTAFTDALPTALMHPLSGGGSRAMMISTMQTSGPDSFAGRLSCVFQGSSDTIFYVLALYFGSVGIKQTRYTLWAGLTADLVSIITAIWVSYIFFPH</sequence>
<organism evidence="3 4">
    <name type="scientific">Arcicella aurantiaca</name>
    <dbReference type="NCBI Taxonomy" id="591202"/>
    <lineage>
        <taxon>Bacteria</taxon>
        <taxon>Pseudomonadati</taxon>
        <taxon>Bacteroidota</taxon>
        <taxon>Cytophagia</taxon>
        <taxon>Cytophagales</taxon>
        <taxon>Flectobacillaceae</taxon>
        <taxon>Arcicella</taxon>
    </lineage>
</organism>
<feature type="transmembrane region" description="Helical" evidence="1">
    <location>
        <begin position="67"/>
        <end position="88"/>
    </location>
</feature>
<dbReference type="EMBL" id="QGGO01000024">
    <property type="protein sequence ID" value="PWK21395.1"/>
    <property type="molecule type" value="Genomic_DNA"/>
</dbReference>
<keyword evidence="1" id="KW-0472">Membrane</keyword>
<dbReference type="InterPro" id="IPR011642">
    <property type="entry name" value="Gate_dom"/>
</dbReference>
<feature type="transmembrane region" description="Helical" evidence="1">
    <location>
        <begin position="229"/>
        <end position="248"/>
    </location>
</feature>
<feature type="domain" description="Nucleoside transporter/FeoB GTPase Gate" evidence="2">
    <location>
        <begin position="300"/>
        <end position="404"/>
    </location>
</feature>
<dbReference type="OrthoDB" id="9805623at2"/>
<dbReference type="Pfam" id="PF07670">
    <property type="entry name" value="Gate"/>
    <property type="match status" value="2"/>
</dbReference>
<dbReference type="AlphaFoldDB" id="A0A316DTV0"/>
<dbReference type="InterPro" id="IPR011415">
    <property type="entry name" value="SpmA_SpmB"/>
</dbReference>
<feature type="transmembrane region" description="Helical" evidence="1">
    <location>
        <begin position="196"/>
        <end position="217"/>
    </location>
</feature>
<dbReference type="InterPro" id="IPR052549">
    <property type="entry name" value="SpmB"/>
</dbReference>
<evidence type="ECO:0000313" key="3">
    <source>
        <dbReference type="EMBL" id="PWK21395.1"/>
    </source>
</evidence>
<keyword evidence="1" id="KW-1133">Transmembrane helix</keyword>
<accession>A0A316DTV0</accession>
<protein>
    <submittedName>
        <fullName evidence="3">Spore maturation protein SpmA</fullName>
    </submittedName>
</protein>
<dbReference type="PANTHER" id="PTHR35793">
    <property type="entry name" value="INNER MEMBRANE PROTEIN YJIG"/>
    <property type="match status" value="1"/>
</dbReference>
<feature type="transmembrane region" description="Helical" evidence="1">
    <location>
        <begin position="260"/>
        <end position="279"/>
    </location>
</feature>
<evidence type="ECO:0000256" key="1">
    <source>
        <dbReference type="SAM" id="Phobius"/>
    </source>
</evidence>
<dbReference type="PIRSF" id="PIRSF036542">
    <property type="entry name" value="SpmA_SpmB"/>
    <property type="match status" value="1"/>
</dbReference>
<comment type="caution">
    <text evidence="3">The sequence shown here is derived from an EMBL/GenBank/DDBJ whole genome shotgun (WGS) entry which is preliminary data.</text>
</comment>
<feature type="transmembrane region" description="Helical" evidence="1">
    <location>
        <begin position="21"/>
        <end position="40"/>
    </location>
</feature>
<proteinExistence type="predicted"/>
<keyword evidence="4" id="KW-1185">Reference proteome</keyword>
<feature type="transmembrane region" description="Helical" evidence="1">
    <location>
        <begin position="300"/>
        <end position="320"/>
    </location>
</feature>
<dbReference type="Proteomes" id="UP000245489">
    <property type="component" value="Unassembled WGS sequence"/>
</dbReference>
<name>A0A316DTV0_9BACT</name>
<gene>
    <name evidence="3" type="ORF">LV89_03688</name>
</gene>
<dbReference type="RefSeq" id="WP_109744372.1">
    <property type="nucleotide sequence ID" value="NZ_QGGO01000024.1"/>
</dbReference>
<evidence type="ECO:0000313" key="4">
    <source>
        <dbReference type="Proteomes" id="UP000245489"/>
    </source>
</evidence>
<dbReference type="GO" id="GO:0005886">
    <property type="term" value="C:plasma membrane"/>
    <property type="evidence" value="ECO:0007669"/>
    <property type="project" value="TreeGrafter"/>
</dbReference>
<dbReference type="PANTHER" id="PTHR35793:SF2">
    <property type="entry name" value="INNER MEMBRANE PROTEIN YJIG"/>
    <property type="match status" value="1"/>
</dbReference>
<keyword evidence="1" id="KW-0812">Transmembrane</keyword>
<feature type="transmembrane region" description="Helical" evidence="1">
    <location>
        <begin position="410"/>
        <end position="432"/>
    </location>
</feature>
<feature type="domain" description="Nucleoside transporter/FeoB GTPase Gate" evidence="2">
    <location>
        <begin position="73"/>
        <end position="177"/>
    </location>
</feature>
<evidence type="ECO:0000259" key="2">
    <source>
        <dbReference type="Pfam" id="PF07670"/>
    </source>
</evidence>